<dbReference type="EMBL" id="AWEZ01000050">
    <property type="protein sequence ID" value="ERL07865.1"/>
    <property type="molecule type" value="Genomic_DNA"/>
</dbReference>
<gene>
    <name evidence="1" type="ORF">HMPREF1316_1771</name>
</gene>
<organism evidence="1 2">
    <name type="scientific">Olsenella profusa F0195</name>
    <dbReference type="NCBI Taxonomy" id="1125712"/>
    <lineage>
        <taxon>Bacteria</taxon>
        <taxon>Bacillati</taxon>
        <taxon>Actinomycetota</taxon>
        <taxon>Coriobacteriia</taxon>
        <taxon>Coriobacteriales</taxon>
        <taxon>Atopobiaceae</taxon>
        <taxon>Olsenella</taxon>
    </lineage>
</organism>
<dbReference type="InterPro" id="IPR011989">
    <property type="entry name" value="ARM-like"/>
</dbReference>
<dbReference type="PATRIC" id="fig|1125712.3.peg.1486"/>
<evidence type="ECO:0000313" key="2">
    <source>
        <dbReference type="Proteomes" id="UP000016638"/>
    </source>
</evidence>
<dbReference type="SUPFAM" id="SSF48371">
    <property type="entry name" value="ARM repeat"/>
    <property type="match status" value="1"/>
</dbReference>
<dbReference type="eggNOG" id="ENOG5033Y5H">
    <property type="taxonomic scope" value="Bacteria"/>
</dbReference>
<evidence type="ECO:0000313" key="1">
    <source>
        <dbReference type="EMBL" id="ERL07865.1"/>
    </source>
</evidence>
<dbReference type="OrthoDB" id="3173255at2"/>
<reference evidence="1 2" key="1">
    <citation type="submission" date="2013-08" db="EMBL/GenBank/DDBJ databases">
        <authorList>
            <person name="Durkin A.S."/>
            <person name="Haft D.R."/>
            <person name="McCorrison J."/>
            <person name="Torralba M."/>
            <person name="Gillis M."/>
            <person name="Haft D.H."/>
            <person name="Methe B."/>
            <person name="Sutton G."/>
            <person name="Nelson K.E."/>
        </authorList>
    </citation>
    <scope>NUCLEOTIDE SEQUENCE [LARGE SCALE GENOMIC DNA]</scope>
    <source>
        <strain evidence="1 2">F0195</strain>
    </source>
</reference>
<evidence type="ECO:0008006" key="3">
    <source>
        <dbReference type="Google" id="ProtNLM"/>
    </source>
</evidence>
<keyword evidence="2" id="KW-1185">Reference proteome</keyword>
<dbReference type="AlphaFoldDB" id="U2TN63"/>
<dbReference type="STRING" id="1125712.HMPREF1316_1771"/>
<protein>
    <recommendedName>
        <fullName evidence="3">HEAT repeat protein</fullName>
    </recommendedName>
</protein>
<dbReference type="InterPro" id="IPR016024">
    <property type="entry name" value="ARM-type_fold"/>
</dbReference>
<dbReference type="RefSeq" id="WP_021726375.1">
    <property type="nucleotide sequence ID" value="NZ_AWEZ01000050.1"/>
</dbReference>
<dbReference type="Gene3D" id="1.25.10.10">
    <property type="entry name" value="Leucine-rich Repeat Variant"/>
    <property type="match status" value="1"/>
</dbReference>
<sequence length="190" mass="21106">MADKETEKDLETLVAELDGSNRRHRQESARELARRAREGVSDLFEYAGDVIDGLDRPEAQTRWELLDVLSEMAKEDPGCVEEAFEGAEASLFDEESSAVRLAAFRFLTSFGATEPARSAQVWPILDEAVQCYHGDPEYRDMLGCLLEFAGGSIAPDVADALHARIDFDAQNGRGYIKAFSCEIVEALNKR</sequence>
<dbReference type="Proteomes" id="UP000016638">
    <property type="component" value="Unassembled WGS sequence"/>
</dbReference>
<proteinExistence type="predicted"/>
<accession>U2TN63</accession>
<comment type="caution">
    <text evidence="1">The sequence shown here is derived from an EMBL/GenBank/DDBJ whole genome shotgun (WGS) entry which is preliminary data.</text>
</comment>
<name>U2TN63_9ACTN</name>